<dbReference type="InterPro" id="IPR004761">
    <property type="entry name" value="Spore_GerAB"/>
</dbReference>
<dbReference type="Proteomes" id="UP000886723">
    <property type="component" value="Unassembled WGS sequence"/>
</dbReference>
<feature type="transmembrane region" description="Helical" evidence="8">
    <location>
        <begin position="300"/>
        <end position="320"/>
    </location>
</feature>
<feature type="transmembrane region" description="Helical" evidence="8">
    <location>
        <begin position="268"/>
        <end position="288"/>
    </location>
</feature>
<keyword evidence="7 8" id="KW-0472">Membrane</keyword>
<organism evidence="9 10">
    <name type="scientific">Candidatus Pullilachnospira stercoravium</name>
    <dbReference type="NCBI Taxonomy" id="2840913"/>
    <lineage>
        <taxon>Bacteria</taxon>
        <taxon>Bacillati</taxon>
        <taxon>Bacillota</taxon>
        <taxon>Clostridia</taxon>
        <taxon>Lachnospirales</taxon>
        <taxon>Lachnospiraceae</taxon>
        <taxon>Lachnospiraceae incertae sedis</taxon>
        <taxon>Candidatus Pullilachnospira</taxon>
    </lineage>
</organism>
<feature type="transmembrane region" description="Helical" evidence="8">
    <location>
        <begin position="40"/>
        <end position="57"/>
    </location>
</feature>
<evidence type="ECO:0000256" key="6">
    <source>
        <dbReference type="ARBA" id="ARBA00022989"/>
    </source>
</evidence>
<keyword evidence="3" id="KW-0813">Transport</keyword>
<comment type="caution">
    <text evidence="9">The sequence shown here is derived from an EMBL/GenBank/DDBJ whole genome shotgun (WGS) entry which is preliminary data.</text>
</comment>
<dbReference type="Pfam" id="PF03845">
    <property type="entry name" value="Spore_permease"/>
    <property type="match status" value="1"/>
</dbReference>
<dbReference type="AlphaFoldDB" id="A0A9D1T7D1"/>
<feature type="transmembrane region" description="Helical" evidence="8">
    <location>
        <begin position="77"/>
        <end position="97"/>
    </location>
</feature>
<feature type="transmembrane region" description="Helical" evidence="8">
    <location>
        <begin position="185"/>
        <end position="203"/>
    </location>
</feature>
<dbReference type="EMBL" id="DVON01000283">
    <property type="protein sequence ID" value="HIV14126.1"/>
    <property type="molecule type" value="Genomic_DNA"/>
</dbReference>
<dbReference type="GO" id="GO:0009847">
    <property type="term" value="P:spore germination"/>
    <property type="evidence" value="ECO:0007669"/>
    <property type="project" value="InterPro"/>
</dbReference>
<evidence type="ECO:0000256" key="1">
    <source>
        <dbReference type="ARBA" id="ARBA00004141"/>
    </source>
</evidence>
<keyword evidence="5 8" id="KW-0812">Transmembrane</keyword>
<protein>
    <submittedName>
        <fullName evidence="9">GerAB/ArcD/ProY family transporter</fullName>
    </submittedName>
</protein>
<sequence>MFSDNDRISWMQMERQFSLAYLGAAALFLPGSLWGRDGVFSVLLGTGILFVWIFFLLRQVHVYKCPEKYWGKWPARVVALICQAYLILTGGWLISGITRLMSEYLIPGVPRWVLAAILVVTVMAGSKDIQSRGRFAQAAWPVTAGILGLLLLLAAFQADPALMMEENRIRQLEIWESAGHIAEGTLAYVAMFAGVALLPFSLAQTADGGGHRRSVFRTVGRMGLWTAVFLLLELAVFGPLGQAGQPFPMLDLMAGARLPGGFLRRMDLIFLTAAVLSLMFALGSIFFYSKYIFQKVRLPASRLPAALLSFVLGTAAFGGWEIGTEYGPLVTFVFLPILAAVGVCSGFLRRRRIE</sequence>
<evidence type="ECO:0000313" key="9">
    <source>
        <dbReference type="EMBL" id="HIV14126.1"/>
    </source>
</evidence>
<evidence type="ECO:0000256" key="4">
    <source>
        <dbReference type="ARBA" id="ARBA00022544"/>
    </source>
</evidence>
<keyword evidence="6 8" id="KW-1133">Transmembrane helix</keyword>
<feature type="transmembrane region" description="Helical" evidence="8">
    <location>
        <begin position="224"/>
        <end position="243"/>
    </location>
</feature>
<evidence type="ECO:0000256" key="5">
    <source>
        <dbReference type="ARBA" id="ARBA00022692"/>
    </source>
</evidence>
<feature type="transmembrane region" description="Helical" evidence="8">
    <location>
        <begin position="17"/>
        <end position="34"/>
    </location>
</feature>
<name>A0A9D1T7D1_9FIRM</name>
<evidence type="ECO:0000313" key="10">
    <source>
        <dbReference type="Proteomes" id="UP000886723"/>
    </source>
</evidence>
<evidence type="ECO:0000256" key="8">
    <source>
        <dbReference type="SAM" id="Phobius"/>
    </source>
</evidence>
<evidence type="ECO:0000256" key="2">
    <source>
        <dbReference type="ARBA" id="ARBA00007998"/>
    </source>
</evidence>
<dbReference type="PANTHER" id="PTHR34975">
    <property type="entry name" value="SPORE GERMINATION PROTEIN A2"/>
    <property type="match status" value="1"/>
</dbReference>
<dbReference type="GO" id="GO:0016020">
    <property type="term" value="C:membrane"/>
    <property type="evidence" value="ECO:0007669"/>
    <property type="project" value="UniProtKB-SubCell"/>
</dbReference>
<proteinExistence type="inferred from homology"/>
<dbReference type="PANTHER" id="PTHR34975:SF2">
    <property type="entry name" value="SPORE GERMINATION PROTEIN A2"/>
    <property type="match status" value="1"/>
</dbReference>
<keyword evidence="4" id="KW-0309">Germination</keyword>
<reference evidence="9" key="1">
    <citation type="submission" date="2020-10" db="EMBL/GenBank/DDBJ databases">
        <authorList>
            <person name="Gilroy R."/>
        </authorList>
    </citation>
    <scope>NUCLEOTIDE SEQUENCE</scope>
    <source>
        <strain evidence="9">ChiBcec2-4451</strain>
    </source>
</reference>
<accession>A0A9D1T7D1</accession>
<feature type="transmembrane region" description="Helical" evidence="8">
    <location>
        <begin position="109"/>
        <end position="126"/>
    </location>
</feature>
<comment type="similarity">
    <text evidence="2">Belongs to the amino acid-polyamine-organocation (APC) superfamily. Spore germination protein (SGP) (TC 2.A.3.9) family.</text>
</comment>
<reference evidence="9" key="2">
    <citation type="journal article" date="2021" name="PeerJ">
        <title>Extensive microbial diversity within the chicken gut microbiome revealed by metagenomics and culture.</title>
        <authorList>
            <person name="Gilroy R."/>
            <person name="Ravi A."/>
            <person name="Getino M."/>
            <person name="Pursley I."/>
            <person name="Horton D.L."/>
            <person name="Alikhan N.F."/>
            <person name="Baker D."/>
            <person name="Gharbi K."/>
            <person name="Hall N."/>
            <person name="Watson M."/>
            <person name="Adriaenssens E.M."/>
            <person name="Foster-Nyarko E."/>
            <person name="Jarju S."/>
            <person name="Secka A."/>
            <person name="Antonio M."/>
            <person name="Oren A."/>
            <person name="Chaudhuri R.R."/>
            <person name="La Ragione R."/>
            <person name="Hildebrand F."/>
            <person name="Pallen M.J."/>
        </authorList>
    </citation>
    <scope>NUCLEOTIDE SEQUENCE</scope>
    <source>
        <strain evidence="9">ChiBcec2-4451</strain>
    </source>
</reference>
<comment type="subcellular location">
    <subcellularLocation>
        <location evidence="1">Membrane</location>
        <topology evidence="1">Multi-pass membrane protein</topology>
    </subcellularLocation>
</comment>
<feature type="transmembrane region" description="Helical" evidence="8">
    <location>
        <begin position="326"/>
        <end position="348"/>
    </location>
</feature>
<feature type="transmembrane region" description="Helical" evidence="8">
    <location>
        <begin position="138"/>
        <end position="158"/>
    </location>
</feature>
<evidence type="ECO:0000256" key="7">
    <source>
        <dbReference type="ARBA" id="ARBA00023136"/>
    </source>
</evidence>
<evidence type="ECO:0000256" key="3">
    <source>
        <dbReference type="ARBA" id="ARBA00022448"/>
    </source>
</evidence>
<gene>
    <name evidence="9" type="ORF">IAA63_13455</name>
</gene>